<dbReference type="Proteomes" id="UP000607559">
    <property type="component" value="Unassembled WGS sequence"/>
</dbReference>
<dbReference type="GO" id="GO:0016020">
    <property type="term" value="C:membrane"/>
    <property type="evidence" value="ECO:0007669"/>
    <property type="project" value="InterPro"/>
</dbReference>
<sequence length="1594" mass="160044">MQKTALFFTALLSALGILLCGQIEAADGSFCPNVQSSLVFSPTTIPDGLYGSNYTQALTVTGGTAPYSFSLSAGSLPPGITLSPDGHISGTPTAAGTYSFTVTAQDNTPAPGTLTGSQPYTLVVDPAALTITAGNASKSYGSANPTLSVSYNGFVHGDNASSLTTQPTIATTATASSPAGTYPITASGAVDPNYTITYVSGTLTINPVPLKITANDASMTYGAVVPALTVTYSGFVNGDGPGSLTTPPTITTTATSSSPTGNYPITATSAVDPSYTITYQAGMMTVGKATLTVTADNKTMPLGGPLPTLTVSYSGFVNGDNASSLSSQPSATTTAHANSPAGTYPITPGGGGSNNYTFTFVNGTLTVGKGILTITANPASSVYGAPLVPVGSLTVSYSGFVNGDGPGNLTTPPTVANAATAGAPVGTYALTPSGASSSNYTINYVNGTYTINPAPLTITAVNQTMTYGGTVPALTVSYSGFVNGDNASKLTTAPTITTTATSSSPAGSYPITATGAVDPNYTFTYQAGTMTVGKATLTVTADNKTMPLGGPLPALTVSYSGFVNGDGPGSLTTQPSATTTAHANSPTGSYPIVPAGGSASNYTFTYVNGILSVGKAILTITANPAGSVYGAPLVPNGSLTVSYSGFVNGDGPGNLTTQPTVANAATAGAPVGTYALTPSGASSPNYTINYVNGTYTISPASLNITAVNQTMTYGGTVPALTVSYSGFVNGDNASKLTTQPVATTTASATSPAGTYPITPSGAVDPNYTITYTSGVMTVGKATLTITADNKAMPLGGPLPALTISYSGFVNGDNASRLTTPPTITTTATASSPAGTYPITVSGAASPNYTFNYVTGILSVGKAVLTITANPASSVYGAPLVPGGSLTVSYSGFVNGDGPGSLTQQPTVTNTAFAGAPVGSYTLIPSGAQTNNYVINYVNGTYTIGPAALTVTAVNQTMTYGGTVPALTVSYSGFVNGDNASRLTTQPTITTTASSSSPTGTYPITAAGAVDPNYTITYNPGVMTVGKAVLTVTADNKAMPLGGPLPVLTITYSGFVNLDNWSNLTTQPSITTTAKATSPAGTYPITVSGAASPNYTFNYVAGTLAVGKAVLTITANPAGSIYGAPLVPASSLTVSYSGFLNGDGPGSLTQLPIVTNAAVAGAPAGSYVLTPSGAASTNYVINYVNGAYTISPASLTVTPNPASMTYGGTVPALTASYSGFVNGDNASRLTTAPAITTTATSSSPAGAYPITASGAVDANYTITYNPGTLTINPAALHVTAMAQTKKYGTPDPDFTYTVSGLLNGDNTSVFTGSLSRTPGENVGTYAITEGSLSAGNNYTLNYTGNTLTITITSQLITWTQSLIVGCSDQTRVQLTASASSGLPVTYSVSDPAVASVSGDTLTLLKPGSTVVTATQAGDANHNAAPAVADTVNYQSASLIMQRWNDVIFFDNSSGDYVQWQWYKNGNAVAGATSPYYSDTPSLNGQYYVIATNKDSQRVQSCILSITAGAAVPGGIKVYPNPAGAGAMVTVTSNYTSIALKGAVLSIIDLNGRVRQQITNVEPSMQVTMPGETGIYIFNLVLAGGQKTSVNVLVVQ</sequence>
<feature type="region of interest" description="Disordered" evidence="1">
    <location>
        <begin position="239"/>
        <end position="258"/>
    </location>
</feature>
<evidence type="ECO:0000259" key="3">
    <source>
        <dbReference type="Pfam" id="PF18676"/>
    </source>
</evidence>
<comment type="caution">
    <text evidence="4">The sequence shown here is derived from an EMBL/GenBank/DDBJ whole genome shotgun (WGS) entry which is preliminary data.</text>
</comment>
<dbReference type="GO" id="GO:0005509">
    <property type="term" value="F:calcium ion binding"/>
    <property type="evidence" value="ECO:0007669"/>
    <property type="project" value="InterPro"/>
</dbReference>
<feature type="domain" description="MBG" evidence="3">
    <location>
        <begin position="456"/>
        <end position="531"/>
    </location>
</feature>
<feature type="domain" description="MBG" evidence="3">
    <location>
        <begin position="291"/>
        <end position="366"/>
    </location>
</feature>
<feature type="region of interest" description="Disordered" evidence="1">
    <location>
        <begin position="568"/>
        <end position="589"/>
    </location>
</feature>
<feature type="domain" description="MBG" evidence="3">
    <location>
        <begin position="537"/>
        <end position="612"/>
    </location>
</feature>
<accession>A0A8J2UD57</accession>
<dbReference type="InterPro" id="IPR026444">
    <property type="entry name" value="Secre_tail"/>
</dbReference>
<dbReference type="InterPro" id="IPR008964">
    <property type="entry name" value="Invasin/intimin_cell_adhesion"/>
</dbReference>
<feature type="signal peptide" evidence="2">
    <location>
        <begin position="1"/>
        <end position="25"/>
    </location>
</feature>
<evidence type="ECO:0000256" key="2">
    <source>
        <dbReference type="SAM" id="SignalP"/>
    </source>
</evidence>
<feature type="domain" description="MBG" evidence="3">
    <location>
        <begin position="783"/>
        <end position="858"/>
    </location>
</feature>
<feature type="domain" description="MBG" evidence="3">
    <location>
        <begin position="1275"/>
        <end position="1347"/>
    </location>
</feature>
<proteinExistence type="predicted"/>
<dbReference type="EMBL" id="BMJC01000002">
    <property type="protein sequence ID" value="GGB00132.1"/>
    <property type="molecule type" value="Genomic_DNA"/>
</dbReference>
<feature type="domain" description="MBG" evidence="3">
    <location>
        <begin position="1194"/>
        <end position="1269"/>
    </location>
</feature>
<feature type="domain" description="MBG" evidence="3">
    <location>
        <begin position="702"/>
        <end position="777"/>
    </location>
</feature>
<dbReference type="InterPro" id="IPR013783">
    <property type="entry name" value="Ig-like_fold"/>
</dbReference>
<feature type="domain" description="MBG" evidence="3">
    <location>
        <begin position="1110"/>
        <end position="1188"/>
    </location>
</feature>
<reference evidence="4" key="2">
    <citation type="submission" date="2020-09" db="EMBL/GenBank/DDBJ databases">
        <authorList>
            <person name="Sun Q."/>
            <person name="Zhou Y."/>
        </authorList>
    </citation>
    <scope>NUCLEOTIDE SEQUENCE</scope>
    <source>
        <strain evidence="4">CGMCC 1.15448</strain>
    </source>
</reference>
<dbReference type="RefSeq" id="WP_188931860.1">
    <property type="nucleotide sequence ID" value="NZ_BMJC01000002.1"/>
</dbReference>
<dbReference type="SUPFAM" id="SSF49373">
    <property type="entry name" value="Invasin/intimin cell-adhesion fragments"/>
    <property type="match status" value="1"/>
</dbReference>
<feature type="region of interest" description="Disordered" evidence="1">
    <location>
        <begin position="322"/>
        <end position="348"/>
    </location>
</feature>
<keyword evidence="2" id="KW-0732">Signal</keyword>
<name>A0A8J2UD57_9BACT</name>
<reference evidence="4" key="1">
    <citation type="journal article" date="2014" name="Int. J. Syst. Evol. Microbiol.">
        <title>Complete genome sequence of Corynebacterium casei LMG S-19264T (=DSM 44701T), isolated from a smear-ripened cheese.</title>
        <authorList>
            <consortium name="US DOE Joint Genome Institute (JGI-PGF)"/>
            <person name="Walter F."/>
            <person name="Albersmeier A."/>
            <person name="Kalinowski J."/>
            <person name="Ruckert C."/>
        </authorList>
    </citation>
    <scope>NUCLEOTIDE SEQUENCE</scope>
    <source>
        <strain evidence="4">CGMCC 1.15448</strain>
    </source>
</reference>
<feature type="domain" description="MBG" evidence="3">
    <location>
        <begin position="372"/>
        <end position="450"/>
    </location>
</feature>
<organism evidence="4 5">
    <name type="scientific">Puia dinghuensis</name>
    <dbReference type="NCBI Taxonomy" id="1792502"/>
    <lineage>
        <taxon>Bacteria</taxon>
        <taxon>Pseudomonadati</taxon>
        <taxon>Bacteroidota</taxon>
        <taxon>Chitinophagia</taxon>
        <taxon>Chitinophagales</taxon>
        <taxon>Chitinophagaceae</taxon>
        <taxon>Puia</taxon>
    </lineage>
</organism>
<protein>
    <recommendedName>
        <fullName evidence="3">MBG domain-containing protein</fullName>
    </recommendedName>
</protein>
<dbReference type="InterPro" id="IPR041286">
    <property type="entry name" value="MBG_2"/>
</dbReference>
<feature type="domain" description="MBG" evidence="3">
    <location>
        <begin position="618"/>
        <end position="696"/>
    </location>
</feature>
<feature type="domain" description="MBG" evidence="3">
    <location>
        <begin position="864"/>
        <end position="942"/>
    </location>
</feature>
<feature type="domain" description="MBG" evidence="3">
    <location>
        <begin position="948"/>
        <end position="1023"/>
    </location>
</feature>
<evidence type="ECO:0000313" key="5">
    <source>
        <dbReference type="Proteomes" id="UP000607559"/>
    </source>
</evidence>
<gene>
    <name evidence="4" type="ORF">GCM10011511_24300</name>
</gene>
<dbReference type="Gene3D" id="2.60.40.10">
    <property type="entry name" value="Immunoglobulins"/>
    <property type="match status" value="1"/>
</dbReference>
<feature type="domain" description="MBG" evidence="3">
    <location>
        <begin position="210"/>
        <end position="285"/>
    </location>
</feature>
<feature type="domain" description="MBG" evidence="3">
    <location>
        <begin position="1029"/>
        <end position="1103"/>
    </location>
</feature>
<feature type="domain" description="MBG" evidence="3">
    <location>
        <begin position="129"/>
        <end position="204"/>
    </location>
</feature>
<dbReference type="Gene3D" id="3.30.160.710">
    <property type="match status" value="15"/>
</dbReference>
<feature type="compositionally biased region" description="Low complexity" evidence="1">
    <location>
        <begin position="242"/>
        <end position="258"/>
    </location>
</feature>
<dbReference type="Pfam" id="PF18676">
    <property type="entry name" value="MBG_2"/>
    <property type="match status" value="15"/>
</dbReference>
<feature type="chain" id="PRO_5035262403" description="MBG domain-containing protein" evidence="2">
    <location>
        <begin position="26"/>
        <end position="1594"/>
    </location>
</feature>
<evidence type="ECO:0000313" key="4">
    <source>
        <dbReference type="EMBL" id="GGB00132.1"/>
    </source>
</evidence>
<feature type="compositionally biased region" description="Polar residues" evidence="1">
    <location>
        <begin position="570"/>
        <end position="588"/>
    </location>
</feature>
<dbReference type="InterPro" id="IPR015919">
    <property type="entry name" value="Cadherin-like_sf"/>
</dbReference>
<feature type="compositionally biased region" description="Polar residues" evidence="1">
    <location>
        <begin position="322"/>
        <end position="341"/>
    </location>
</feature>
<dbReference type="SUPFAM" id="SSF49313">
    <property type="entry name" value="Cadherin-like"/>
    <property type="match status" value="1"/>
</dbReference>
<dbReference type="NCBIfam" id="TIGR04183">
    <property type="entry name" value="Por_Secre_tail"/>
    <property type="match status" value="1"/>
</dbReference>
<keyword evidence="5" id="KW-1185">Reference proteome</keyword>
<evidence type="ECO:0000256" key="1">
    <source>
        <dbReference type="SAM" id="MobiDB-lite"/>
    </source>
</evidence>